<dbReference type="CDD" id="cd14270">
    <property type="entry name" value="UBA"/>
    <property type="match status" value="1"/>
</dbReference>
<dbReference type="EC" id="3.4.19.12" evidence="2"/>
<dbReference type="Gene3D" id="1.10.8.10">
    <property type="entry name" value="DNA helicase RuvA subunit, C-terminal domain"/>
    <property type="match status" value="1"/>
</dbReference>
<evidence type="ECO:0000256" key="1">
    <source>
        <dbReference type="ARBA" id="ARBA00000707"/>
    </source>
</evidence>
<feature type="region of interest" description="Disordered" evidence="7">
    <location>
        <begin position="1029"/>
        <end position="1059"/>
    </location>
</feature>
<dbReference type="GO" id="GO:0071108">
    <property type="term" value="P:protein K48-linked deubiquitination"/>
    <property type="evidence" value="ECO:0007669"/>
    <property type="project" value="TreeGrafter"/>
</dbReference>
<feature type="compositionally biased region" description="Basic and acidic residues" evidence="7">
    <location>
        <begin position="608"/>
        <end position="670"/>
    </location>
</feature>
<dbReference type="PANTHER" id="PTHR12931:SF15">
    <property type="entry name" value="UBIQUITIN THIOESTERASE OTUBAIN-LIKE"/>
    <property type="match status" value="1"/>
</dbReference>
<keyword evidence="3" id="KW-0645">Protease</keyword>
<keyword evidence="11" id="KW-1185">Reference proteome</keyword>
<evidence type="ECO:0000256" key="3">
    <source>
        <dbReference type="ARBA" id="ARBA00022670"/>
    </source>
</evidence>
<feature type="region of interest" description="Disordered" evidence="7">
    <location>
        <begin position="916"/>
        <end position="936"/>
    </location>
</feature>
<feature type="region of interest" description="Disordered" evidence="7">
    <location>
        <begin position="767"/>
        <end position="793"/>
    </location>
</feature>
<dbReference type="InterPro" id="IPR015940">
    <property type="entry name" value="UBA"/>
</dbReference>
<gene>
    <name evidence="10" type="ORF">AB1Y20_004809</name>
</gene>
<feature type="compositionally biased region" description="Basic and acidic residues" evidence="7">
    <location>
        <begin position="833"/>
        <end position="845"/>
    </location>
</feature>
<feature type="region of interest" description="Disordered" evidence="7">
    <location>
        <begin position="831"/>
        <end position="877"/>
    </location>
</feature>
<dbReference type="Proteomes" id="UP001515480">
    <property type="component" value="Unassembled WGS sequence"/>
</dbReference>
<dbReference type="GO" id="GO:0005634">
    <property type="term" value="C:nucleus"/>
    <property type="evidence" value="ECO:0007669"/>
    <property type="project" value="TreeGrafter"/>
</dbReference>
<proteinExistence type="predicted"/>
<comment type="caution">
    <text evidence="10">The sequence shown here is derived from an EMBL/GenBank/DDBJ whole genome shotgun (WGS) entry which is preliminary data.</text>
</comment>
<keyword evidence="5" id="KW-0378">Hydrolase</keyword>
<keyword evidence="4" id="KW-0833">Ubl conjugation pathway</keyword>
<evidence type="ECO:0000256" key="2">
    <source>
        <dbReference type="ARBA" id="ARBA00012759"/>
    </source>
</evidence>
<dbReference type="AlphaFoldDB" id="A0AB34J0B9"/>
<dbReference type="InterPro" id="IPR038765">
    <property type="entry name" value="Papain-like_cys_pep_sf"/>
</dbReference>
<feature type="region of interest" description="Disordered" evidence="7">
    <location>
        <begin position="559"/>
        <end position="670"/>
    </location>
</feature>
<dbReference type="PROSITE" id="PS50030">
    <property type="entry name" value="UBA"/>
    <property type="match status" value="1"/>
</dbReference>
<accession>A0AB34J0B9</accession>
<dbReference type="EMBL" id="JBGBPQ010000016">
    <property type="protein sequence ID" value="KAL1508714.1"/>
    <property type="molecule type" value="Genomic_DNA"/>
</dbReference>
<dbReference type="InterPro" id="IPR009060">
    <property type="entry name" value="UBA-like_sf"/>
</dbReference>
<dbReference type="SUPFAM" id="SSF46934">
    <property type="entry name" value="UBA-like"/>
    <property type="match status" value="1"/>
</dbReference>
<dbReference type="InterPro" id="IPR019400">
    <property type="entry name" value="Peptidase_C65_otubain"/>
</dbReference>
<evidence type="ECO:0000256" key="5">
    <source>
        <dbReference type="ARBA" id="ARBA00022801"/>
    </source>
</evidence>
<sequence length="1073" mass="121096">MLATHMTSQPSCDEEELQRALDESRRLAEASCSRLPPLLSAPLPLPELAREYSSGAHAELYEAKAAFLARRYRALLRVRGDGNCLYRAFHVSWVEWLLQLQPRRRAYFWEELVPFVSARLSAHLPAPLGEELLQLGRAVATRVSIVCREEETKAHLDEDERVDATDFIRWLRLLTSAHMRAHAAAFEPYCASGTRPFARFLAMDVERMGVEADEMQVRALTAALHVRVRVEYLGLAGHCAWSRRCGTHRCVLLGPPEDGEGARSFGGWPRTPLVACLLFRPGHYDVLSPWSWEDSSLDRGDETAFVPPLPPRAPPAAAAACGGCGRRLCGCWLCGEWVCPGPRHRCLRFGCPAGEATPPRDFGDDPPRELSHLLPAEFGLEEGTRGTVCPLCFLRCPKASGDFSSSGVNVFCLLRCACGRLEFAPAMASHVRKCAAAKEEPIAEQARSSGATTSSEQMARRLECQQLEPAAEMPPLSGLSRDNSTGLERAFPAASAASEVASGELRALMDMGFPSGRSSAALRRTRGDVQAAADLLVSMAEGEPPQRGEGDRGMVIEEAGRGGESQAVRSRRQRWPSELEAGTRQVDDERRQQSDLGEEEKQLQITGAREERQRQEAELKWQREMREAEERRSVQEAEERRRVERQKVDLERRRQDEERQMQEAEERRRMLQVAEERRRLEIEEERKAEEERRRLEAEEEKRRLEAEEEQKQEALRRAQSHDDHELAARIQADEDREFALQLLQEDAGWQQEEARRRKVELEAAAWQQQEARRRAEAAAWQQEEARRRAEELEAAAWQHEEARRRKVELEAAAWQQEARRRAEELEAAAWQQEEARRRAEEERFLPQDIAQRQLSARRQQEEASKRGGTVDRSEVRRDDLPTFGRSLLDSARALPRAVKPDFARVGSPLLAGHGGASSTYQGGLSWQQPSQQYEPRAPYADKEAMSLHATPRLRESSARELRSPQSAKPGWSPATRAEVHESTGRRTAVGSACGKPLSSATRGCSHECHRCGMRFRSRRELQDHTDRRLSQGFGVCPDSPAASRSRPMTAPFADSRLHSRSNPGYRFVSMYGL</sequence>
<dbReference type="InterPro" id="IPR042467">
    <property type="entry name" value="Peptidase_C65_otubain_sub2"/>
</dbReference>
<feature type="region of interest" description="Disordered" evidence="7">
    <location>
        <begin position="684"/>
        <end position="729"/>
    </location>
</feature>
<evidence type="ECO:0000259" key="8">
    <source>
        <dbReference type="PROSITE" id="PS50030"/>
    </source>
</evidence>
<name>A0AB34J0B9_PRYPA</name>
<reference evidence="10 11" key="1">
    <citation type="journal article" date="2024" name="Science">
        <title>Giant polyketide synthase enzymes in the biosynthesis of giant marine polyether toxins.</title>
        <authorList>
            <person name="Fallon T.R."/>
            <person name="Shende V.V."/>
            <person name="Wierzbicki I.H."/>
            <person name="Pendleton A.L."/>
            <person name="Watervoot N.F."/>
            <person name="Auber R.P."/>
            <person name="Gonzalez D.J."/>
            <person name="Wisecaver J.H."/>
            <person name="Moore B.S."/>
        </authorList>
    </citation>
    <scope>NUCLEOTIDE SEQUENCE [LARGE SCALE GENOMIC DNA]</scope>
    <source>
        <strain evidence="10 11">12B1</strain>
    </source>
</reference>
<dbReference type="CDD" id="cd22749">
    <property type="entry name" value="Otubain_C65"/>
    <property type="match status" value="1"/>
</dbReference>
<comment type="catalytic activity">
    <reaction evidence="1">
        <text>Thiol-dependent hydrolysis of ester, thioester, amide, peptide and isopeptide bonds formed by the C-terminal Gly of ubiquitin (a 76-residue protein attached to proteins as an intracellular targeting signal).</text>
        <dbReference type="EC" id="3.4.19.12"/>
    </reaction>
</comment>
<organism evidence="10 11">
    <name type="scientific">Prymnesium parvum</name>
    <name type="common">Toxic golden alga</name>
    <dbReference type="NCBI Taxonomy" id="97485"/>
    <lineage>
        <taxon>Eukaryota</taxon>
        <taxon>Haptista</taxon>
        <taxon>Haptophyta</taxon>
        <taxon>Prymnesiophyceae</taxon>
        <taxon>Prymnesiales</taxon>
        <taxon>Prymnesiaceae</taxon>
        <taxon>Prymnesium</taxon>
    </lineage>
</organism>
<dbReference type="GO" id="GO:0043130">
    <property type="term" value="F:ubiquitin binding"/>
    <property type="evidence" value="ECO:0007669"/>
    <property type="project" value="TreeGrafter"/>
</dbReference>
<dbReference type="SMART" id="SM00165">
    <property type="entry name" value="UBA"/>
    <property type="match status" value="1"/>
</dbReference>
<evidence type="ECO:0000313" key="11">
    <source>
        <dbReference type="Proteomes" id="UP001515480"/>
    </source>
</evidence>
<evidence type="ECO:0000256" key="4">
    <source>
        <dbReference type="ARBA" id="ARBA00022786"/>
    </source>
</evidence>
<evidence type="ECO:0000313" key="10">
    <source>
        <dbReference type="EMBL" id="KAL1508714.1"/>
    </source>
</evidence>
<dbReference type="PANTHER" id="PTHR12931">
    <property type="entry name" value="UBIQUITIN THIOLESTERASE PROTEIN OTUB"/>
    <property type="match status" value="1"/>
</dbReference>
<feature type="compositionally biased region" description="Basic and acidic residues" evidence="7">
    <location>
        <begin position="953"/>
        <end position="962"/>
    </location>
</feature>
<dbReference type="InterPro" id="IPR042468">
    <property type="entry name" value="Peptidase_C65_otubain_sub1"/>
</dbReference>
<dbReference type="GO" id="GO:0004843">
    <property type="term" value="F:cysteine-type deubiquitinase activity"/>
    <property type="evidence" value="ECO:0007669"/>
    <property type="project" value="UniProtKB-EC"/>
</dbReference>
<evidence type="ECO:0000259" key="9">
    <source>
        <dbReference type="PROSITE" id="PS50802"/>
    </source>
</evidence>
<dbReference type="Gene3D" id="3.30.200.60">
    <property type="entry name" value="Peptidase C65 Otubain, subdomain 1"/>
    <property type="match status" value="1"/>
</dbReference>
<keyword evidence="6" id="KW-0788">Thiol protease</keyword>
<evidence type="ECO:0000256" key="7">
    <source>
        <dbReference type="SAM" id="MobiDB-lite"/>
    </source>
</evidence>
<protein>
    <recommendedName>
        <fullName evidence="2">ubiquitinyl hydrolase 1</fullName>
        <ecNumber evidence="2">3.4.19.12</ecNumber>
    </recommendedName>
</protein>
<dbReference type="Gene3D" id="1.20.1300.20">
    <property type="entry name" value="Peptidase C65 Otubain, subdomain 2"/>
    <property type="match status" value="1"/>
</dbReference>
<dbReference type="PROSITE" id="PS50802">
    <property type="entry name" value="OTU"/>
    <property type="match status" value="1"/>
</dbReference>
<dbReference type="InterPro" id="IPR003323">
    <property type="entry name" value="OTU_dom"/>
</dbReference>
<feature type="domain" description="OTU" evidence="9">
    <location>
        <begin position="73"/>
        <end position="255"/>
    </location>
</feature>
<feature type="domain" description="UBA" evidence="8">
    <location>
        <begin position="496"/>
        <end position="539"/>
    </location>
</feature>
<evidence type="ECO:0000256" key="6">
    <source>
        <dbReference type="ARBA" id="ARBA00022807"/>
    </source>
</evidence>
<feature type="region of interest" description="Disordered" evidence="7">
    <location>
        <begin position="953"/>
        <end position="1005"/>
    </location>
</feature>
<dbReference type="GO" id="GO:0006508">
    <property type="term" value="P:proteolysis"/>
    <property type="evidence" value="ECO:0007669"/>
    <property type="project" value="UniProtKB-KW"/>
</dbReference>
<feature type="compositionally biased region" description="Polar residues" evidence="7">
    <location>
        <begin position="916"/>
        <end position="933"/>
    </location>
</feature>
<dbReference type="Pfam" id="PF10275">
    <property type="entry name" value="Peptidase_C65"/>
    <property type="match status" value="1"/>
</dbReference>
<feature type="compositionally biased region" description="Basic and acidic residues" evidence="7">
    <location>
        <begin position="858"/>
        <end position="877"/>
    </location>
</feature>
<dbReference type="SUPFAM" id="SSF54001">
    <property type="entry name" value="Cysteine proteinases"/>
    <property type="match status" value="1"/>
</dbReference>